<keyword evidence="2" id="KW-0378">Hydrolase</keyword>
<sequence length="277" mass="30652">MILLEKPADDSVVTLQACMSGIRKLDAKPRFLSYEQGLLEEVKDFEDACSLGEHRAFTSKPFTKGLKKDMIWLYDNRLLKAVAARPIYDRLILLAPRRVCPICHLAIADTLDHCLPKSSHPRLAVTPLNLVPSCSACNLSKSTESSGGVNLYLDGWIDQELWLEAKVSDPRLPESVEFFVGHPGRWSNEQQNAVVATFDSCNLAERYAVCAASEFRSAIFGIQKVLRAGTMDDVNDVLSDAVESAAADRINGWKHAAYRAWLSVVDEIPWLGEDGGS</sequence>
<dbReference type="InterPro" id="IPR003615">
    <property type="entry name" value="HNH_nuc"/>
</dbReference>
<name>A0ABQ1Y2Y8_9MICC</name>
<evidence type="ECO:0000259" key="1">
    <source>
        <dbReference type="SMART" id="SM00507"/>
    </source>
</evidence>
<comment type="caution">
    <text evidence="2">The sequence shown here is derived from an EMBL/GenBank/DDBJ whole genome shotgun (WGS) entry which is preliminary data.</text>
</comment>
<organism evidence="2 3">
    <name type="scientific">Pseudarthrobacter polychromogenes</name>
    <dbReference type="NCBI Taxonomy" id="1676"/>
    <lineage>
        <taxon>Bacteria</taxon>
        <taxon>Bacillati</taxon>
        <taxon>Actinomycetota</taxon>
        <taxon>Actinomycetes</taxon>
        <taxon>Micrococcales</taxon>
        <taxon>Micrococcaceae</taxon>
        <taxon>Pseudarthrobacter</taxon>
    </lineage>
</organism>
<dbReference type="EMBL" id="BMKU01000020">
    <property type="protein sequence ID" value="GGH10585.1"/>
    <property type="molecule type" value="Genomic_DNA"/>
</dbReference>
<dbReference type="SMART" id="SM00507">
    <property type="entry name" value="HNHc"/>
    <property type="match status" value="1"/>
</dbReference>
<protein>
    <submittedName>
        <fullName evidence="2">HNH endonuclease</fullName>
    </submittedName>
</protein>
<keyword evidence="3" id="KW-1185">Reference proteome</keyword>
<dbReference type="Gene3D" id="1.10.30.50">
    <property type="match status" value="1"/>
</dbReference>
<accession>A0ABQ1Y2Y8</accession>
<gene>
    <name evidence="2" type="ORF">GCM10011577_39450</name>
</gene>
<keyword evidence="2" id="KW-0255">Endonuclease</keyword>
<dbReference type="RefSeq" id="WP_188813866.1">
    <property type="nucleotide sequence ID" value="NZ_BAAAWV010000001.1"/>
</dbReference>
<reference evidence="3" key="1">
    <citation type="journal article" date="2019" name="Int. J. Syst. Evol. Microbiol.">
        <title>The Global Catalogue of Microorganisms (GCM) 10K type strain sequencing project: providing services to taxonomists for standard genome sequencing and annotation.</title>
        <authorList>
            <consortium name="The Broad Institute Genomics Platform"/>
            <consortium name="The Broad Institute Genome Sequencing Center for Infectious Disease"/>
            <person name="Wu L."/>
            <person name="Ma J."/>
        </authorList>
    </citation>
    <scope>NUCLEOTIDE SEQUENCE [LARGE SCALE GENOMIC DNA]</scope>
    <source>
        <strain evidence="3">CGMCC 1.1927</strain>
    </source>
</reference>
<evidence type="ECO:0000313" key="2">
    <source>
        <dbReference type="EMBL" id="GGH10585.1"/>
    </source>
</evidence>
<dbReference type="GO" id="GO:0004519">
    <property type="term" value="F:endonuclease activity"/>
    <property type="evidence" value="ECO:0007669"/>
    <property type="project" value="UniProtKB-KW"/>
</dbReference>
<keyword evidence="2" id="KW-0540">Nuclease</keyword>
<evidence type="ECO:0000313" key="3">
    <source>
        <dbReference type="Proteomes" id="UP000596938"/>
    </source>
</evidence>
<dbReference type="Proteomes" id="UP000596938">
    <property type="component" value="Unassembled WGS sequence"/>
</dbReference>
<proteinExistence type="predicted"/>
<feature type="domain" description="HNH nuclease" evidence="1">
    <location>
        <begin position="87"/>
        <end position="139"/>
    </location>
</feature>
<dbReference type="CDD" id="cd00085">
    <property type="entry name" value="HNHc"/>
    <property type="match status" value="1"/>
</dbReference>